<comment type="caution">
    <text evidence="2">The sequence shown here is derived from an EMBL/GenBank/DDBJ whole genome shotgun (WGS) entry which is preliminary data.</text>
</comment>
<dbReference type="EMBL" id="JBBNAF010000011">
    <property type="protein sequence ID" value="KAK9098151.1"/>
    <property type="molecule type" value="Genomic_DNA"/>
</dbReference>
<feature type="compositionally biased region" description="Basic and acidic residues" evidence="1">
    <location>
        <begin position="129"/>
        <end position="143"/>
    </location>
</feature>
<dbReference type="PANTHER" id="PTHR31717:SF60">
    <property type="entry name" value="B-BOX TYPE ZINC FINGER FAMILY PROTEIN"/>
    <property type="match status" value="1"/>
</dbReference>
<protein>
    <recommendedName>
        <fullName evidence="4">B box-type domain-containing protein</fullName>
    </recommendedName>
</protein>
<accession>A0AAP0ER84</accession>
<evidence type="ECO:0000313" key="3">
    <source>
        <dbReference type="Proteomes" id="UP001420932"/>
    </source>
</evidence>
<gene>
    <name evidence="2" type="ORF">Syun_025196</name>
</gene>
<keyword evidence="3" id="KW-1185">Reference proteome</keyword>
<evidence type="ECO:0008006" key="4">
    <source>
        <dbReference type="Google" id="ProtNLM"/>
    </source>
</evidence>
<evidence type="ECO:0000256" key="1">
    <source>
        <dbReference type="SAM" id="MobiDB-lite"/>
    </source>
</evidence>
<proteinExistence type="predicted"/>
<dbReference type="PANTHER" id="PTHR31717">
    <property type="entry name" value="ZINC FINGER PROTEIN CONSTANS-LIKE 10"/>
    <property type="match status" value="1"/>
</dbReference>
<reference evidence="2 3" key="1">
    <citation type="submission" date="2024-01" db="EMBL/GenBank/DDBJ databases">
        <title>Genome assemblies of Stephania.</title>
        <authorList>
            <person name="Yang L."/>
        </authorList>
    </citation>
    <scope>NUCLEOTIDE SEQUENCE [LARGE SCALE GENOMIC DNA]</scope>
    <source>
        <strain evidence="2">YNDBR</strain>
        <tissue evidence="2">Leaf</tissue>
    </source>
</reference>
<sequence length="168" mass="18523">MRAIQSFCKDVLESDQASLCWVCDSKVHCANFLVARHFTSLQCHSCQSTEAKLEPMVSVCEWCMKGKEEVARVTEKESHDGNEIKALHESAMSSMAVHRGEVRAGGVGVRVVYEGERERLRISGGGEPLRGRREAAEESHSGNEIDQDDDDDSSGDSDGDDDDICDED</sequence>
<evidence type="ECO:0000313" key="2">
    <source>
        <dbReference type="EMBL" id="KAK9098151.1"/>
    </source>
</evidence>
<dbReference type="AlphaFoldDB" id="A0AAP0ER84"/>
<name>A0AAP0ER84_9MAGN</name>
<dbReference type="Proteomes" id="UP001420932">
    <property type="component" value="Unassembled WGS sequence"/>
</dbReference>
<organism evidence="2 3">
    <name type="scientific">Stephania yunnanensis</name>
    <dbReference type="NCBI Taxonomy" id="152371"/>
    <lineage>
        <taxon>Eukaryota</taxon>
        <taxon>Viridiplantae</taxon>
        <taxon>Streptophyta</taxon>
        <taxon>Embryophyta</taxon>
        <taxon>Tracheophyta</taxon>
        <taxon>Spermatophyta</taxon>
        <taxon>Magnoliopsida</taxon>
        <taxon>Ranunculales</taxon>
        <taxon>Menispermaceae</taxon>
        <taxon>Menispermoideae</taxon>
        <taxon>Cissampelideae</taxon>
        <taxon>Stephania</taxon>
    </lineage>
</organism>
<feature type="region of interest" description="Disordered" evidence="1">
    <location>
        <begin position="121"/>
        <end position="168"/>
    </location>
</feature>
<feature type="compositionally biased region" description="Acidic residues" evidence="1">
    <location>
        <begin position="145"/>
        <end position="168"/>
    </location>
</feature>